<evidence type="ECO:0000313" key="2">
    <source>
        <dbReference type="EMBL" id="SEF73526.1"/>
    </source>
</evidence>
<feature type="transmembrane region" description="Helical" evidence="1">
    <location>
        <begin position="89"/>
        <end position="114"/>
    </location>
</feature>
<dbReference type="Proteomes" id="UP000236731">
    <property type="component" value="Unassembled WGS sequence"/>
</dbReference>
<accession>A0A1H5UEU3</accession>
<organism evidence="2 3">
    <name type="scientific">Sphingobacterium lactis</name>
    <dbReference type="NCBI Taxonomy" id="797291"/>
    <lineage>
        <taxon>Bacteria</taxon>
        <taxon>Pseudomonadati</taxon>
        <taxon>Bacteroidota</taxon>
        <taxon>Sphingobacteriia</taxon>
        <taxon>Sphingobacteriales</taxon>
        <taxon>Sphingobacteriaceae</taxon>
        <taxon>Sphingobacterium</taxon>
    </lineage>
</organism>
<keyword evidence="1" id="KW-0812">Transmembrane</keyword>
<gene>
    <name evidence="2" type="ORF">SAMN05421877_102271</name>
</gene>
<keyword evidence="1" id="KW-0472">Membrane</keyword>
<evidence type="ECO:0000256" key="1">
    <source>
        <dbReference type="SAM" id="Phobius"/>
    </source>
</evidence>
<dbReference type="AlphaFoldDB" id="A0A1H5UEU3"/>
<keyword evidence="3" id="KW-1185">Reference proteome</keyword>
<protein>
    <submittedName>
        <fullName evidence="2">Uncharacterized protein</fullName>
    </submittedName>
</protein>
<reference evidence="3" key="1">
    <citation type="submission" date="2016-10" db="EMBL/GenBank/DDBJ databases">
        <authorList>
            <person name="Varghese N."/>
            <person name="Submissions S."/>
        </authorList>
    </citation>
    <scope>NUCLEOTIDE SEQUENCE [LARGE SCALE GENOMIC DNA]</scope>
    <source>
        <strain evidence="3">DSM 22361</strain>
    </source>
</reference>
<evidence type="ECO:0000313" key="3">
    <source>
        <dbReference type="Proteomes" id="UP000236731"/>
    </source>
</evidence>
<proteinExistence type="predicted"/>
<dbReference type="EMBL" id="FNUT01000002">
    <property type="protein sequence ID" value="SEF73526.1"/>
    <property type="molecule type" value="Genomic_DNA"/>
</dbReference>
<keyword evidence="1" id="KW-1133">Transmembrane helix</keyword>
<dbReference type="RefSeq" id="WP_234993154.1">
    <property type="nucleotide sequence ID" value="NZ_CP049246.1"/>
</dbReference>
<name>A0A1H5UEU3_9SPHI</name>
<sequence length="116" mass="12925">MNKAQIAKQLAKQTLEQEHDLRASFLKETSAIKKGIVTVGQTQNVIIQNQQVIHEAIKALVEVGTNLNQAEILQELSETKKEYQKMKRLIVICFLSVLVPLLAVLAALLVVHLLTT</sequence>